<accession>A0ABD3D149</accession>
<dbReference type="SUPFAM" id="SSF52058">
    <property type="entry name" value="L domain-like"/>
    <property type="match status" value="1"/>
</dbReference>
<dbReference type="PANTHER" id="PTHR48063">
    <property type="entry name" value="LRR RECEPTOR-LIKE KINASE"/>
    <property type="match status" value="1"/>
</dbReference>
<dbReference type="PRINTS" id="PR00019">
    <property type="entry name" value="LEURICHRPT"/>
</dbReference>
<evidence type="ECO:0000256" key="1">
    <source>
        <dbReference type="ARBA" id="ARBA00004251"/>
    </source>
</evidence>
<feature type="domain" description="Leucine-rich repeat-containing N-terminal plant-type" evidence="12">
    <location>
        <begin position="43"/>
        <end position="80"/>
    </location>
</feature>
<evidence type="ECO:0000256" key="6">
    <source>
        <dbReference type="ARBA" id="ARBA00022729"/>
    </source>
</evidence>
<evidence type="ECO:0000256" key="9">
    <source>
        <dbReference type="ARBA" id="ARBA00023136"/>
    </source>
</evidence>
<dbReference type="InterPro" id="IPR046956">
    <property type="entry name" value="RLP23-like"/>
</dbReference>
<dbReference type="SUPFAM" id="SSF52047">
    <property type="entry name" value="RNI-like"/>
    <property type="match status" value="1"/>
</dbReference>
<reference evidence="15" key="1">
    <citation type="journal article" date="2024" name="IScience">
        <title>Strigolactones Initiate the Formation of Haustorium-like Structures in Castilleja.</title>
        <authorList>
            <person name="Buerger M."/>
            <person name="Peterson D."/>
            <person name="Chory J."/>
        </authorList>
    </citation>
    <scope>NUCLEOTIDE SEQUENCE [LARGE SCALE GENOMIC DNA]</scope>
</reference>
<evidence type="ECO:0000256" key="8">
    <source>
        <dbReference type="ARBA" id="ARBA00022989"/>
    </source>
</evidence>
<evidence type="ECO:0000256" key="7">
    <source>
        <dbReference type="ARBA" id="ARBA00022737"/>
    </source>
</evidence>
<evidence type="ECO:0000259" key="13">
    <source>
        <dbReference type="Pfam" id="PF23598"/>
    </source>
</evidence>
<keyword evidence="3" id="KW-1003">Cell membrane</keyword>
<comment type="caution">
    <text evidence="14">The sequence shown here is derived from an EMBL/GenBank/DDBJ whole genome shotgun (WGS) entry which is preliminary data.</text>
</comment>
<evidence type="ECO:0000256" key="5">
    <source>
        <dbReference type="ARBA" id="ARBA00022692"/>
    </source>
</evidence>
<sequence>MGNMKSSSVLLSIIIIIFLIVEQSTQFVCCLAKNNITFDCVPREKKALLRFKASLSDPSDSLSSWKTEYNCCTWEGVECDKATRRVIGLHLGDSDYASPDSKLRSEMVDSSLMELKYLRYLDLSLCDFQGSSIPASLGSMKQLQHLNLSKANLAGVVPHQLSNLSNLRTLDLSSSFFFQLDPLIFSNLLIVNDLTWAINLSSLEYLNMSYVNLSRTKDVMKVLGMLPSLVELDISNCGLDNTNLPHTNCFNSTLLTNIQHLDLRGNNFEGEFPCFLQNMTSLSFLDLSFNQYNPSAHHPFPRLMNLSYLDLSSNSLNHSATWISDFLLNRSCRLKSLNLFGNQFHGDITGAFKNISKCSSHNLERLEFGYNEFHGHLTEELGELKQLKEFGVAGNQLCGEIPIILGQLTNLEKIDISHNALEGTLSDAHFARLSKLVAFYANSNYLLKFRVGYTRVPPCQLKSLYLGSVQIGGQIPDWLQTQKSLTMLDFPNCSITGKLPKWLSSLMNLTNLDLSNNHIEGPIPELASSMIWLDLSSNMRINGSIPDSLCQMKSLERLDLLRNNELYGNIPSSYCQLYGLQIMDLAQNNLTGNIPHCLGNFSRMVKDEATLSGASLSEVMKGMMMEYTTTSINNLSGTIPESLKNYKLLTNLRIMRETQDSVELHCLIKKCDTNSEAPPKVEHDTEDDDDDDGEISYKIYLIASIISGLATGFWGTVGVLD</sequence>
<dbReference type="Pfam" id="PF13855">
    <property type="entry name" value="LRR_8"/>
    <property type="match status" value="1"/>
</dbReference>
<evidence type="ECO:0000256" key="11">
    <source>
        <dbReference type="SAM" id="SignalP"/>
    </source>
</evidence>
<dbReference type="GO" id="GO:0051707">
    <property type="term" value="P:response to other organism"/>
    <property type="evidence" value="ECO:0007669"/>
    <property type="project" value="UniProtKB-ARBA"/>
</dbReference>
<dbReference type="InterPro" id="IPR003591">
    <property type="entry name" value="Leu-rich_rpt_typical-subtyp"/>
</dbReference>
<evidence type="ECO:0000313" key="15">
    <source>
        <dbReference type="Proteomes" id="UP001632038"/>
    </source>
</evidence>
<dbReference type="SMART" id="SM00369">
    <property type="entry name" value="LRR_TYP"/>
    <property type="match status" value="7"/>
</dbReference>
<evidence type="ECO:0000256" key="10">
    <source>
        <dbReference type="ARBA" id="ARBA00023180"/>
    </source>
</evidence>
<keyword evidence="8" id="KW-1133">Transmembrane helix</keyword>
<dbReference type="GO" id="GO:0005886">
    <property type="term" value="C:plasma membrane"/>
    <property type="evidence" value="ECO:0007669"/>
    <property type="project" value="UniProtKB-SubCell"/>
</dbReference>
<dbReference type="PROSITE" id="PS51450">
    <property type="entry name" value="LRR"/>
    <property type="match status" value="1"/>
</dbReference>
<feature type="chain" id="PRO_5044767538" description="Leucine-rich repeat-containing N-terminal plant-type domain-containing protein" evidence="11">
    <location>
        <begin position="27"/>
        <end position="721"/>
    </location>
</feature>
<dbReference type="InterPro" id="IPR013210">
    <property type="entry name" value="LRR_N_plant-typ"/>
</dbReference>
<dbReference type="Gene3D" id="3.80.10.10">
    <property type="entry name" value="Ribonuclease Inhibitor"/>
    <property type="match status" value="4"/>
</dbReference>
<proteinExistence type="inferred from homology"/>
<keyword evidence="7" id="KW-0677">Repeat</keyword>
<dbReference type="Pfam" id="PF08263">
    <property type="entry name" value="LRRNT_2"/>
    <property type="match status" value="1"/>
</dbReference>
<keyword evidence="4" id="KW-0433">Leucine-rich repeat</keyword>
<dbReference type="InterPro" id="IPR001611">
    <property type="entry name" value="Leu-rich_rpt"/>
</dbReference>
<dbReference type="AlphaFoldDB" id="A0ABD3D149"/>
<gene>
    <name evidence="14" type="ORF">CASFOL_020265</name>
</gene>
<keyword evidence="9" id="KW-0472">Membrane</keyword>
<keyword evidence="10" id="KW-0325">Glycoprotein</keyword>
<organism evidence="14 15">
    <name type="scientific">Castilleja foliolosa</name>
    <dbReference type="NCBI Taxonomy" id="1961234"/>
    <lineage>
        <taxon>Eukaryota</taxon>
        <taxon>Viridiplantae</taxon>
        <taxon>Streptophyta</taxon>
        <taxon>Embryophyta</taxon>
        <taxon>Tracheophyta</taxon>
        <taxon>Spermatophyta</taxon>
        <taxon>Magnoliopsida</taxon>
        <taxon>eudicotyledons</taxon>
        <taxon>Gunneridae</taxon>
        <taxon>Pentapetalae</taxon>
        <taxon>asterids</taxon>
        <taxon>lamiids</taxon>
        <taxon>Lamiales</taxon>
        <taxon>Orobanchaceae</taxon>
        <taxon>Pedicularideae</taxon>
        <taxon>Castillejinae</taxon>
        <taxon>Castilleja</taxon>
    </lineage>
</organism>
<evidence type="ECO:0000256" key="3">
    <source>
        <dbReference type="ARBA" id="ARBA00022475"/>
    </source>
</evidence>
<dbReference type="InterPro" id="IPR055414">
    <property type="entry name" value="LRR_R13L4/SHOC2-like"/>
</dbReference>
<evidence type="ECO:0000259" key="12">
    <source>
        <dbReference type="Pfam" id="PF08263"/>
    </source>
</evidence>
<keyword evidence="5" id="KW-0812">Transmembrane</keyword>
<dbReference type="EMBL" id="JAVIJP010000027">
    <property type="protein sequence ID" value="KAL3635718.1"/>
    <property type="molecule type" value="Genomic_DNA"/>
</dbReference>
<keyword evidence="15" id="KW-1185">Reference proteome</keyword>
<evidence type="ECO:0000256" key="2">
    <source>
        <dbReference type="ARBA" id="ARBA00009592"/>
    </source>
</evidence>
<dbReference type="GO" id="GO:0006952">
    <property type="term" value="P:defense response"/>
    <property type="evidence" value="ECO:0007669"/>
    <property type="project" value="UniProtKB-ARBA"/>
</dbReference>
<dbReference type="Pfam" id="PF23598">
    <property type="entry name" value="LRR_14"/>
    <property type="match status" value="1"/>
</dbReference>
<name>A0ABD3D149_9LAMI</name>
<evidence type="ECO:0000313" key="14">
    <source>
        <dbReference type="EMBL" id="KAL3635718.1"/>
    </source>
</evidence>
<dbReference type="Proteomes" id="UP001632038">
    <property type="component" value="Unassembled WGS sequence"/>
</dbReference>
<protein>
    <recommendedName>
        <fullName evidence="16">Leucine-rich repeat-containing N-terminal plant-type domain-containing protein</fullName>
    </recommendedName>
</protein>
<dbReference type="PANTHER" id="PTHR48063:SF112">
    <property type="entry name" value="RECEPTOR LIKE PROTEIN 30-LIKE"/>
    <property type="match status" value="1"/>
</dbReference>
<feature type="domain" description="Disease resistance R13L4/SHOC-2-like LRR" evidence="13">
    <location>
        <begin position="110"/>
        <end position="318"/>
    </location>
</feature>
<evidence type="ECO:0008006" key="16">
    <source>
        <dbReference type="Google" id="ProtNLM"/>
    </source>
</evidence>
<keyword evidence="6 11" id="KW-0732">Signal</keyword>
<comment type="subcellular location">
    <subcellularLocation>
        <location evidence="1">Cell membrane</location>
        <topology evidence="1">Single-pass type I membrane protein</topology>
    </subcellularLocation>
</comment>
<dbReference type="Pfam" id="PF00560">
    <property type="entry name" value="LRR_1"/>
    <property type="match status" value="1"/>
</dbReference>
<comment type="similarity">
    <text evidence="2">Belongs to the RLP family.</text>
</comment>
<dbReference type="InterPro" id="IPR032675">
    <property type="entry name" value="LRR_dom_sf"/>
</dbReference>
<evidence type="ECO:0000256" key="4">
    <source>
        <dbReference type="ARBA" id="ARBA00022614"/>
    </source>
</evidence>
<feature type="signal peptide" evidence="11">
    <location>
        <begin position="1"/>
        <end position="26"/>
    </location>
</feature>